<evidence type="ECO:0000256" key="1">
    <source>
        <dbReference type="SAM" id="MobiDB-lite"/>
    </source>
</evidence>
<feature type="region of interest" description="Disordered" evidence="1">
    <location>
        <begin position="236"/>
        <end position="283"/>
    </location>
</feature>
<feature type="region of interest" description="Disordered" evidence="1">
    <location>
        <begin position="192"/>
        <end position="224"/>
    </location>
</feature>
<feature type="compositionally biased region" description="Basic and acidic residues" evidence="1">
    <location>
        <begin position="198"/>
        <end position="214"/>
    </location>
</feature>
<gene>
    <name evidence="2" type="ORF">TRSC58_01980</name>
</gene>
<dbReference type="VEuPathDB" id="TriTrypDB:TRSC58_01980"/>
<sequence length="283" mass="30886">MEPVGKQQLPSDYRSAPFALKVAGWLVPDVRRHLFLLLWICGVPIHVQYVVHLLRMSAVPLEMAMTDTITQTVRNPGIYAAVEAHASPVPLEETSIREVALDILFAQVEADCRAANAQVRQASLSSEAWSEVRSLSYRVDAAGVTRIVAQDATAKGEVLALLPAAASLEELEAMYFTAIDQARRFREQYTFPQPHSHAGREGDSRTHPTKEQSSRRPGVQGEAGVAADVIVVDSEDDDARSLKQPNIVVLSDDDDGGSCSCSCHPPAKRRRGVSAESVYEVVD</sequence>
<proteinExistence type="predicted"/>
<protein>
    <submittedName>
        <fullName evidence="2">Uncharacterized protein</fullName>
    </submittedName>
</protein>
<dbReference type="OrthoDB" id="264283at2759"/>
<comment type="caution">
    <text evidence="2">The sequence shown here is derived from an EMBL/GenBank/DDBJ whole genome shotgun (WGS) entry which is preliminary data.</text>
</comment>
<name>A0A061J7H1_TRYRA</name>
<keyword evidence="3" id="KW-1185">Reference proteome</keyword>
<evidence type="ECO:0000313" key="3">
    <source>
        <dbReference type="Proteomes" id="UP000031737"/>
    </source>
</evidence>
<accession>A0A061J7H1</accession>
<evidence type="ECO:0000313" key="2">
    <source>
        <dbReference type="EMBL" id="ESL10290.1"/>
    </source>
</evidence>
<organism evidence="2 3">
    <name type="scientific">Trypanosoma rangeli SC58</name>
    <dbReference type="NCBI Taxonomy" id="429131"/>
    <lineage>
        <taxon>Eukaryota</taxon>
        <taxon>Discoba</taxon>
        <taxon>Euglenozoa</taxon>
        <taxon>Kinetoplastea</taxon>
        <taxon>Metakinetoplastina</taxon>
        <taxon>Trypanosomatida</taxon>
        <taxon>Trypanosomatidae</taxon>
        <taxon>Trypanosoma</taxon>
        <taxon>Herpetosoma</taxon>
    </lineage>
</organism>
<dbReference type="Proteomes" id="UP000031737">
    <property type="component" value="Unassembled WGS sequence"/>
</dbReference>
<reference evidence="2 3" key="1">
    <citation type="submission" date="2013-07" db="EMBL/GenBank/DDBJ databases">
        <authorList>
            <person name="Stoco P.H."/>
            <person name="Wagner G."/>
            <person name="Gerber A."/>
            <person name="Zaha A."/>
            <person name="Thompson C."/>
            <person name="Bartholomeu D.C."/>
            <person name="Luckemeyer D.D."/>
            <person name="Bahia D."/>
            <person name="Loreto E."/>
            <person name="Prestes E.B."/>
            <person name="Lima F.M."/>
            <person name="Rodrigues-Luiz G."/>
            <person name="Vallejo G.A."/>
            <person name="Filho J.F."/>
            <person name="Monteiro K.M."/>
            <person name="Tyler K.M."/>
            <person name="de Almeida L.G."/>
            <person name="Ortiz M.F."/>
            <person name="Siervo M.A."/>
            <person name="de Moraes M.H."/>
            <person name="Cunha O.L."/>
            <person name="Mendonca-Neto R."/>
            <person name="Silva R."/>
            <person name="Teixeira S.M."/>
            <person name="Murta S.M."/>
            <person name="Sincero T.C."/>
            <person name="Mendes T.A."/>
            <person name="Urmenyi T.P."/>
            <person name="Silva V.G."/>
            <person name="da Rocha W.D."/>
            <person name="Andersson B."/>
            <person name="Romanha A.J."/>
            <person name="Steindel M."/>
            <person name="de Vasconcelos A.T."/>
            <person name="Grisard E.C."/>
        </authorList>
    </citation>
    <scope>NUCLEOTIDE SEQUENCE [LARGE SCALE GENOMIC DNA]</scope>
    <source>
        <strain evidence="2 3">SC58</strain>
    </source>
</reference>
<dbReference type="EMBL" id="AUPL01001980">
    <property type="protein sequence ID" value="ESL10290.1"/>
    <property type="molecule type" value="Genomic_DNA"/>
</dbReference>
<dbReference type="AlphaFoldDB" id="A0A061J7H1"/>